<organism evidence="2 3">
    <name type="scientific">Pyrodictium occultum</name>
    <dbReference type="NCBI Taxonomy" id="2309"/>
    <lineage>
        <taxon>Archaea</taxon>
        <taxon>Thermoproteota</taxon>
        <taxon>Thermoprotei</taxon>
        <taxon>Desulfurococcales</taxon>
        <taxon>Pyrodictiaceae</taxon>
        <taxon>Pyrodictium</taxon>
    </lineage>
</organism>
<evidence type="ECO:0000256" key="1">
    <source>
        <dbReference type="SAM" id="Phobius"/>
    </source>
</evidence>
<proteinExistence type="predicted"/>
<name>A0A0V8RU70_PYROC</name>
<gene>
    <name evidence="2" type="ORF">CF15_01940</name>
</gene>
<dbReference type="RefSeq" id="WP_058370289.1">
    <property type="nucleotide sequence ID" value="NZ_LNTB01000001.1"/>
</dbReference>
<comment type="caution">
    <text evidence="2">The sequence shown here is derived from an EMBL/GenBank/DDBJ whole genome shotgun (WGS) entry which is preliminary data.</text>
</comment>
<dbReference type="EMBL" id="LNTB01000001">
    <property type="protein sequence ID" value="KSW11614.1"/>
    <property type="molecule type" value="Genomic_DNA"/>
</dbReference>
<feature type="transmembrane region" description="Helical" evidence="1">
    <location>
        <begin position="7"/>
        <end position="26"/>
    </location>
</feature>
<protein>
    <submittedName>
        <fullName evidence="2">Uncharacterized protein</fullName>
    </submittedName>
</protein>
<dbReference type="STRING" id="2309.CF15_01940"/>
<dbReference type="AlphaFoldDB" id="A0A0V8RU70"/>
<accession>A0A0V8RU70</accession>
<sequence>MPGRGCRARLAALLAGYIAYLALLFNPRTSRYTVEASLAVLAGLLVYMAAGYLRASCGQHPGGGGGELTRTPVG</sequence>
<evidence type="ECO:0000313" key="3">
    <source>
        <dbReference type="Proteomes" id="UP000053352"/>
    </source>
</evidence>
<evidence type="ECO:0000313" key="2">
    <source>
        <dbReference type="EMBL" id="KSW11614.1"/>
    </source>
</evidence>
<keyword evidence="1" id="KW-0472">Membrane</keyword>
<feature type="transmembrane region" description="Helical" evidence="1">
    <location>
        <begin position="32"/>
        <end position="53"/>
    </location>
</feature>
<keyword evidence="1" id="KW-0812">Transmembrane</keyword>
<reference evidence="2 3" key="1">
    <citation type="submission" date="2015-11" db="EMBL/GenBank/DDBJ databases">
        <title>Genome sequence of Pyrodictium occultum PL-19, a marine hyperthermophilic archaeon isolated from Volcano, Italy.</title>
        <authorList>
            <person name="Utturkar S."/>
            <person name="Huber H."/>
            <person name="Leptihn S."/>
            <person name="Brown S."/>
            <person name="Stetter K.O."/>
            <person name="Podar M."/>
        </authorList>
    </citation>
    <scope>NUCLEOTIDE SEQUENCE [LARGE SCALE GENOMIC DNA]</scope>
    <source>
        <strain evidence="2 3">PL-19</strain>
    </source>
</reference>
<keyword evidence="1" id="KW-1133">Transmembrane helix</keyword>
<keyword evidence="3" id="KW-1185">Reference proteome</keyword>
<dbReference type="Proteomes" id="UP000053352">
    <property type="component" value="Unassembled WGS sequence"/>
</dbReference>